<evidence type="ECO:0000259" key="11">
    <source>
        <dbReference type="Pfam" id="PF20268"/>
    </source>
</evidence>
<evidence type="ECO:0000259" key="10">
    <source>
        <dbReference type="Pfam" id="PF09377"/>
    </source>
</evidence>
<dbReference type="Pfam" id="PF01172">
    <property type="entry name" value="SBDS_N"/>
    <property type="match status" value="1"/>
</dbReference>
<organism evidence="12 13">
    <name type="scientific">Neolentinus lepideus HHB14362 ss-1</name>
    <dbReference type="NCBI Taxonomy" id="1314782"/>
    <lineage>
        <taxon>Eukaryota</taxon>
        <taxon>Fungi</taxon>
        <taxon>Dikarya</taxon>
        <taxon>Basidiomycota</taxon>
        <taxon>Agaricomycotina</taxon>
        <taxon>Agaricomycetes</taxon>
        <taxon>Gloeophyllales</taxon>
        <taxon>Gloeophyllaceae</taxon>
        <taxon>Neolentinus</taxon>
    </lineage>
</organism>
<dbReference type="InterPro" id="IPR018978">
    <property type="entry name" value="SDO1/SBDS_central"/>
</dbReference>
<evidence type="ECO:0000256" key="7">
    <source>
        <dbReference type="ARBA" id="ARBA00049708"/>
    </source>
</evidence>
<dbReference type="STRING" id="1314782.A0A165S4W1"/>
<evidence type="ECO:0000256" key="1">
    <source>
        <dbReference type="ARBA" id="ARBA00004123"/>
    </source>
</evidence>
<dbReference type="InParanoid" id="A0A165S4W1"/>
<comment type="subcellular location">
    <subcellularLocation>
        <location evidence="2">Cytoplasm</location>
    </subcellularLocation>
    <subcellularLocation>
        <location evidence="1">Nucleus</location>
    </subcellularLocation>
</comment>
<feature type="domain" description="Ribosome maturation protein SDO1/SBDS central" evidence="10">
    <location>
        <begin position="109"/>
        <end position="172"/>
    </location>
</feature>
<dbReference type="GO" id="GO:0042256">
    <property type="term" value="P:cytosolic ribosome assembly"/>
    <property type="evidence" value="ECO:0007669"/>
    <property type="project" value="InterPro"/>
</dbReference>
<reference evidence="12 13" key="1">
    <citation type="journal article" date="2016" name="Mol. Biol. Evol.">
        <title>Comparative Genomics of Early-Diverging Mushroom-Forming Fungi Provides Insights into the Origins of Lignocellulose Decay Capabilities.</title>
        <authorList>
            <person name="Nagy L.G."/>
            <person name="Riley R."/>
            <person name="Tritt A."/>
            <person name="Adam C."/>
            <person name="Daum C."/>
            <person name="Floudas D."/>
            <person name="Sun H."/>
            <person name="Yadav J.S."/>
            <person name="Pangilinan J."/>
            <person name="Larsson K.H."/>
            <person name="Matsuura K."/>
            <person name="Barry K."/>
            <person name="Labutti K."/>
            <person name="Kuo R."/>
            <person name="Ohm R.A."/>
            <person name="Bhattacharya S.S."/>
            <person name="Shirouzu T."/>
            <person name="Yoshinaga Y."/>
            <person name="Martin F.M."/>
            <person name="Grigoriev I.V."/>
            <person name="Hibbett D.S."/>
        </authorList>
    </citation>
    <scope>NUCLEOTIDE SEQUENCE [LARGE SCALE GENOMIC DNA]</scope>
    <source>
        <strain evidence="12 13">HHB14362 ss-1</strain>
    </source>
</reference>
<protein>
    <recommendedName>
        <fullName evidence="8">Ribosome maturation protein SDO1</fullName>
    </recommendedName>
</protein>
<gene>
    <name evidence="12" type="ORF">NEOLEDRAFT_409087</name>
</gene>
<dbReference type="InterPro" id="IPR039100">
    <property type="entry name" value="Sdo1/SBDS-like"/>
</dbReference>
<evidence type="ECO:0000256" key="8">
    <source>
        <dbReference type="ARBA" id="ARBA00071414"/>
    </source>
</evidence>
<keyword evidence="5" id="KW-0690">Ribosome biogenesis</keyword>
<accession>A0A165S4W1</accession>
<dbReference type="NCBIfam" id="TIGR00291">
    <property type="entry name" value="RNA_SBDS"/>
    <property type="match status" value="1"/>
</dbReference>
<comment type="similarity">
    <text evidence="3">Belongs to the SDO1/SBDS family.</text>
</comment>
<dbReference type="Gene3D" id="1.10.10.900">
    <property type="entry name" value="SBDS protein C-terminal domain, subdomain 1"/>
    <property type="match status" value="1"/>
</dbReference>
<keyword evidence="13" id="KW-1185">Reference proteome</keyword>
<dbReference type="InterPro" id="IPR002140">
    <property type="entry name" value="Sdo1/SBDS"/>
</dbReference>
<keyword evidence="6" id="KW-0539">Nucleus</keyword>
<evidence type="ECO:0000256" key="6">
    <source>
        <dbReference type="ARBA" id="ARBA00023242"/>
    </source>
</evidence>
<dbReference type="FunFam" id="3.30.1250.10:FF:000001">
    <property type="entry name" value="SBDS, ribosome maturation factor"/>
    <property type="match status" value="1"/>
</dbReference>
<dbReference type="InterPro" id="IPR046928">
    <property type="entry name" value="SDO1/SBDS_C"/>
</dbReference>
<evidence type="ECO:0000256" key="3">
    <source>
        <dbReference type="ARBA" id="ARBA00007433"/>
    </source>
</evidence>
<dbReference type="GO" id="GO:0005634">
    <property type="term" value="C:nucleus"/>
    <property type="evidence" value="ECO:0007669"/>
    <property type="project" value="UniProtKB-SubCell"/>
</dbReference>
<dbReference type="PROSITE" id="PS01267">
    <property type="entry name" value="UPF0023"/>
    <property type="match status" value="1"/>
</dbReference>
<dbReference type="SUPFAM" id="SSF89895">
    <property type="entry name" value="FYSH domain"/>
    <property type="match status" value="1"/>
</dbReference>
<dbReference type="FunCoup" id="A0A165S4W1">
    <property type="interactions" value="480"/>
</dbReference>
<dbReference type="GO" id="GO:0005737">
    <property type="term" value="C:cytoplasm"/>
    <property type="evidence" value="ECO:0007669"/>
    <property type="project" value="UniProtKB-SubCell"/>
</dbReference>
<dbReference type="InterPro" id="IPR036786">
    <property type="entry name" value="Ribosome_mat_SBDS_N_sf"/>
</dbReference>
<dbReference type="SUPFAM" id="SSF109728">
    <property type="entry name" value="Hypothetical protein AF0491, middle domain"/>
    <property type="match status" value="1"/>
</dbReference>
<dbReference type="Proteomes" id="UP000076761">
    <property type="component" value="Unassembled WGS sequence"/>
</dbReference>
<evidence type="ECO:0000313" key="12">
    <source>
        <dbReference type="EMBL" id="KZT24676.1"/>
    </source>
</evidence>
<proteinExistence type="inferred from homology"/>
<evidence type="ECO:0000256" key="5">
    <source>
        <dbReference type="ARBA" id="ARBA00022517"/>
    </source>
</evidence>
<dbReference type="InterPro" id="IPR018023">
    <property type="entry name" value="Ribosome_mat_SBDS_CS"/>
</dbReference>
<dbReference type="InterPro" id="IPR037188">
    <property type="entry name" value="Sdo1/SBDS_central_sf"/>
</dbReference>
<dbReference type="Pfam" id="PF20268">
    <property type="entry name" value="SBDS_C"/>
    <property type="match status" value="1"/>
</dbReference>
<dbReference type="Gene3D" id="3.30.70.240">
    <property type="match status" value="1"/>
</dbReference>
<dbReference type="AlphaFoldDB" id="A0A165S4W1"/>
<dbReference type="InterPro" id="IPR019783">
    <property type="entry name" value="SDO1/SBDS_N"/>
</dbReference>
<dbReference type="Pfam" id="PF09377">
    <property type="entry name" value="SBDS_domain_II"/>
    <property type="match status" value="1"/>
</dbReference>
<evidence type="ECO:0000259" key="9">
    <source>
        <dbReference type="Pfam" id="PF01172"/>
    </source>
</evidence>
<evidence type="ECO:0000256" key="4">
    <source>
        <dbReference type="ARBA" id="ARBA00022490"/>
    </source>
</evidence>
<dbReference type="EMBL" id="KV425576">
    <property type="protein sequence ID" value="KZT24676.1"/>
    <property type="molecule type" value="Genomic_DNA"/>
</dbReference>
<sequence length="248" mass="27798">MPINQPSNQIKLTNVSIVRLKKGGKRFEIACYKNKVQEWRTGVEKSLDDVLQISNVFTNVSKGEVAKHGDLQKAFGTTDADEIVKEILKKGEVQVGEKEREHDLTSLRKEIATLVAEKSVDPATQRPYPVGMIEKAMAEAGFSAKQQKTAKSQVSECIKLLQEKSTLPIQRARMRVRVTMPIADGKGLREKVVDGAEKIEVDEMRQDEWEVIMLIDPGQFRVLNELLQKECKGRGRIETMTFTATAGS</sequence>
<dbReference type="PANTHER" id="PTHR10927">
    <property type="entry name" value="RIBOSOME MATURATION PROTEIN SBDS"/>
    <property type="match status" value="1"/>
</dbReference>
<dbReference type="OrthoDB" id="10253092at2759"/>
<evidence type="ECO:0000256" key="2">
    <source>
        <dbReference type="ARBA" id="ARBA00004496"/>
    </source>
</evidence>
<keyword evidence="4" id="KW-0963">Cytoplasm</keyword>
<name>A0A165S4W1_9AGAM</name>
<feature type="domain" description="Ribosome maturation protein SDO1/SBDS C-terminal" evidence="11">
    <location>
        <begin position="174"/>
        <end position="241"/>
    </location>
</feature>
<dbReference type="Gene3D" id="3.30.1250.10">
    <property type="entry name" value="Ribosome maturation protein SBDS, N-terminal domain"/>
    <property type="match status" value="1"/>
</dbReference>
<comment type="subunit">
    <text evidence="7">Associates with the 60S ribosomal subunit.</text>
</comment>
<evidence type="ECO:0000313" key="13">
    <source>
        <dbReference type="Proteomes" id="UP000076761"/>
    </source>
</evidence>
<feature type="domain" description="Ribosome maturation protein SDO1/SBDS N-terminal" evidence="9">
    <location>
        <begin position="14"/>
        <end position="100"/>
    </location>
</feature>
<dbReference type="PANTHER" id="PTHR10927:SF1">
    <property type="entry name" value="RIBOSOME MATURATION PROTEIN SBDS"/>
    <property type="match status" value="1"/>
</dbReference>